<dbReference type="Gene3D" id="3.40.50.720">
    <property type="entry name" value="NAD(P)-binding Rossmann-like Domain"/>
    <property type="match status" value="1"/>
</dbReference>
<dbReference type="SUPFAM" id="SSF51735">
    <property type="entry name" value="NAD(P)-binding Rossmann-fold domains"/>
    <property type="match status" value="1"/>
</dbReference>
<dbReference type="AlphaFoldDB" id="A0A3B1B3C9"/>
<evidence type="ECO:0008006" key="2">
    <source>
        <dbReference type="Google" id="ProtNLM"/>
    </source>
</evidence>
<name>A0A3B1B3C9_9ZZZZ</name>
<organism evidence="1">
    <name type="scientific">hydrothermal vent metagenome</name>
    <dbReference type="NCBI Taxonomy" id="652676"/>
    <lineage>
        <taxon>unclassified sequences</taxon>
        <taxon>metagenomes</taxon>
        <taxon>ecological metagenomes</taxon>
    </lineage>
</organism>
<protein>
    <recommendedName>
        <fullName evidence="2">Homoserine dehydrogenase</fullName>
    </recommendedName>
</protein>
<dbReference type="InterPro" id="IPR036291">
    <property type="entry name" value="NAD(P)-bd_dom_sf"/>
</dbReference>
<reference evidence="1" key="1">
    <citation type="submission" date="2018-06" db="EMBL/GenBank/DDBJ databases">
        <authorList>
            <person name="Zhirakovskaya E."/>
        </authorList>
    </citation>
    <scope>NUCLEOTIDE SEQUENCE</scope>
</reference>
<evidence type="ECO:0000313" key="1">
    <source>
        <dbReference type="EMBL" id="VAX00755.1"/>
    </source>
</evidence>
<accession>A0A3B1B3C9</accession>
<gene>
    <name evidence="1" type="ORF">MNBD_GAMMA21-288</name>
</gene>
<proteinExistence type="predicted"/>
<sequence>MSAKIKIALLGLGNVGQDFAEAFLEMIQEGGKPIEISAVAHHDRESAVALGFQQNKVPFFDDASGVINMGEEIDIIFDLTGNASTRTELRKGLQDSNNRHTVIAPEMVAKLLWMFFDDNDGVQNIKSGGYS</sequence>
<dbReference type="EMBL" id="UOFR01000078">
    <property type="protein sequence ID" value="VAX00755.1"/>
    <property type="molecule type" value="Genomic_DNA"/>
</dbReference>